<feature type="region of interest" description="Disordered" evidence="4">
    <location>
        <begin position="225"/>
        <end position="266"/>
    </location>
</feature>
<gene>
    <name evidence="5" type="ORF">UFOPK3495_00162</name>
    <name evidence="6" type="ORF">UFOPK4237_00364</name>
</gene>
<comment type="similarity">
    <text evidence="1">Belongs to the enoyl-CoA hydratase/isomerase family.</text>
</comment>
<evidence type="ECO:0000313" key="5">
    <source>
        <dbReference type="EMBL" id="CAB4888670.1"/>
    </source>
</evidence>
<dbReference type="Pfam" id="PF00378">
    <property type="entry name" value="ECH_1"/>
    <property type="match status" value="1"/>
</dbReference>
<evidence type="ECO:0000256" key="4">
    <source>
        <dbReference type="SAM" id="MobiDB-lite"/>
    </source>
</evidence>
<dbReference type="InterPro" id="IPR001753">
    <property type="entry name" value="Enoyl-CoA_hydra/iso"/>
</dbReference>
<dbReference type="InterPro" id="IPR018376">
    <property type="entry name" value="Enoyl-CoA_hyd/isom_CS"/>
</dbReference>
<dbReference type="InterPro" id="IPR029045">
    <property type="entry name" value="ClpP/crotonase-like_dom_sf"/>
</dbReference>
<dbReference type="PROSITE" id="PS00166">
    <property type="entry name" value="ENOYL_COA_HYDRATASE"/>
    <property type="match status" value="1"/>
</dbReference>
<protein>
    <submittedName>
        <fullName evidence="5">Unannotated protein</fullName>
    </submittedName>
</protein>
<dbReference type="Gene3D" id="3.90.226.10">
    <property type="entry name" value="2-enoyl-CoA Hydratase, Chain A, domain 1"/>
    <property type="match status" value="1"/>
</dbReference>
<dbReference type="PANTHER" id="PTHR11941">
    <property type="entry name" value="ENOYL-COA HYDRATASE-RELATED"/>
    <property type="match status" value="1"/>
</dbReference>
<dbReference type="Gene3D" id="1.10.12.10">
    <property type="entry name" value="Lyase 2-enoyl-coa Hydratase, Chain A, domain 2"/>
    <property type="match status" value="1"/>
</dbReference>
<proteinExistence type="inferred from homology"/>
<keyword evidence="3" id="KW-0456">Lyase</keyword>
<reference evidence="5" key="1">
    <citation type="submission" date="2020-05" db="EMBL/GenBank/DDBJ databases">
        <authorList>
            <person name="Chiriac C."/>
            <person name="Salcher M."/>
            <person name="Ghai R."/>
            <person name="Kavagutti S V."/>
        </authorList>
    </citation>
    <scope>NUCLEOTIDE SEQUENCE</scope>
</reference>
<dbReference type="SUPFAM" id="SSF52096">
    <property type="entry name" value="ClpP/crotonase"/>
    <property type="match status" value="1"/>
</dbReference>
<dbReference type="FunFam" id="3.90.226.10:FF:000009">
    <property type="entry name" value="Carnitinyl-CoA dehydratase"/>
    <property type="match status" value="1"/>
</dbReference>
<accession>A0A6J7F6W9</accession>
<evidence type="ECO:0000256" key="2">
    <source>
        <dbReference type="ARBA" id="ARBA00023098"/>
    </source>
</evidence>
<feature type="compositionally biased region" description="Basic and acidic residues" evidence="4">
    <location>
        <begin position="225"/>
        <end position="241"/>
    </location>
</feature>
<dbReference type="PANTHER" id="PTHR11941:SF169">
    <property type="entry name" value="(7AS)-7A-METHYL-1,5-DIOXO-2,3,5,6,7,7A-HEXAHYDRO-1H-INDENE-CARBOXYL-COA HYDROLASE"/>
    <property type="match status" value="1"/>
</dbReference>
<dbReference type="GO" id="GO:0006635">
    <property type="term" value="P:fatty acid beta-oxidation"/>
    <property type="evidence" value="ECO:0007669"/>
    <property type="project" value="TreeGrafter"/>
</dbReference>
<sequence>MTEVNPDVLVERRGHVMLITINREAARNAVNENVCLGVGDALTEAENDIDIRAIVLTGAGDKSFCAGADLKAIAAGQRIIPEGEERAKWGLAGFVGHYVSKPTIAAVNGFAVGGGMEICMAADFIIAADHAQFGLPEVKRGLVAGAGGAFRIMEQIPQRVALEMLLTGETIDAQRALELNFVNRVVPYADLLETAMAFAEAIADNAPLSVKASKRIARQYYGDNRPADDARWEHTKEESKITHGSADSVEGPKAFAEKRKPVWTGR</sequence>
<dbReference type="EMBL" id="CAFBPZ010000013">
    <property type="protein sequence ID" value="CAB5035784.1"/>
    <property type="molecule type" value="Genomic_DNA"/>
</dbReference>
<dbReference type="EMBL" id="CAFBMC010000004">
    <property type="protein sequence ID" value="CAB4888670.1"/>
    <property type="molecule type" value="Genomic_DNA"/>
</dbReference>
<evidence type="ECO:0000256" key="3">
    <source>
        <dbReference type="ARBA" id="ARBA00023239"/>
    </source>
</evidence>
<dbReference type="InterPro" id="IPR014748">
    <property type="entry name" value="Enoyl-CoA_hydra_C"/>
</dbReference>
<dbReference type="AlphaFoldDB" id="A0A6J7F6W9"/>
<dbReference type="GO" id="GO:0016829">
    <property type="term" value="F:lyase activity"/>
    <property type="evidence" value="ECO:0007669"/>
    <property type="project" value="UniProtKB-KW"/>
</dbReference>
<evidence type="ECO:0000256" key="1">
    <source>
        <dbReference type="ARBA" id="ARBA00005254"/>
    </source>
</evidence>
<organism evidence="5">
    <name type="scientific">freshwater metagenome</name>
    <dbReference type="NCBI Taxonomy" id="449393"/>
    <lineage>
        <taxon>unclassified sequences</taxon>
        <taxon>metagenomes</taxon>
        <taxon>ecological metagenomes</taxon>
    </lineage>
</organism>
<evidence type="ECO:0000313" key="6">
    <source>
        <dbReference type="EMBL" id="CAB5035784.1"/>
    </source>
</evidence>
<name>A0A6J7F6W9_9ZZZZ</name>
<keyword evidence="2" id="KW-0443">Lipid metabolism</keyword>
<dbReference type="CDD" id="cd06558">
    <property type="entry name" value="crotonase-like"/>
    <property type="match status" value="1"/>
</dbReference>